<sequence>MQSQSIQPNPQRVGAISAIGMALCYITLFVIFGAILEFPQQADISEKLVYIKSQRLTIDTAYAIGYLIFGTLLLFTVQAVHNRLGDSYSLILNTASIFGLIWVVLMMCAGMITLVGLNTTLNLLETSPKAAEHLFYTYTTIANALGGGIEIVGGLWVLLLSIRGLYIQRLSKGLHVFGCIVGSIGIMTLLQSAPLLKDAFGLTQIVWFTWLGFALYPEASDVKRPGTVSN</sequence>
<comment type="caution">
    <text evidence="2">The sequence shown here is derived from an EMBL/GenBank/DDBJ whole genome shotgun (WGS) entry which is preliminary data.</text>
</comment>
<keyword evidence="1" id="KW-0472">Membrane</keyword>
<feature type="transmembrane region" description="Helical" evidence="1">
    <location>
        <begin position="199"/>
        <end position="216"/>
    </location>
</feature>
<feature type="transmembrane region" description="Helical" evidence="1">
    <location>
        <begin position="12"/>
        <end position="36"/>
    </location>
</feature>
<gene>
    <name evidence="2" type="ORF">QTP81_08925</name>
</gene>
<feature type="transmembrane region" description="Helical" evidence="1">
    <location>
        <begin position="56"/>
        <end position="77"/>
    </location>
</feature>
<proteinExistence type="predicted"/>
<organism evidence="2 3">
    <name type="scientific">Alteromonas arenosi</name>
    <dbReference type="NCBI Taxonomy" id="3055817"/>
    <lineage>
        <taxon>Bacteria</taxon>
        <taxon>Pseudomonadati</taxon>
        <taxon>Pseudomonadota</taxon>
        <taxon>Gammaproteobacteria</taxon>
        <taxon>Alteromonadales</taxon>
        <taxon>Alteromonadaceae</taxon>
        <taxon>Alteromonas/Salinimonas group</taxon>
        <taxon>Alteromonas</taxon>
    </lineage>
</organism>
<evidence type="ECO:0000313" key="2">
    <source>
        <dbReference type="EMBL" id="MDM7860718.1"/>
    </source>
</evidence>
<reference evidence="2 3" key="1">
    <citation type="submission" date="2023-06" db="EMBL/GenBank/DDBJ databases">
        <title>Alteromonas sp. ASW11-36 isolated from intertidal sand.</title>
        <authorList>
            <person name="Li Y."/>
        </authorList>
    </citation>
    <scope>NUCLEOTIDE SEQUENCE [LARGE SCALE GENOMIC DNA]</scope>
    <source>
        <strain evidence="2 3">ASW11-36</strain>
    </source>
</reference>
<name>A0ABT7SX14_9ALTE</name>
<dbReference type="Proteomes" id="UP001234343">
    <property type="component" value="Unassembled WGS sequence"/>
</dbReference>
<keyword evidence="1" id="KW-0812">Transmembrane</keyword>
<feature type="transmembrane region" description="Helical" evidence="1">
    <location>
        <begin position="135"/>
        <end position="162"/>
    </location>
</feature>
<evidence type="ECO:0000256" key="1">
    <source>
        <dbReference type="SAM" id="Phobius"/>
    </source>
</evidence>
<protein>
    <recommendedName>
        <fullName evidence="4">DUF4386 domain-containing protein</fullName>
    </recommendedName>
</protein>
<feature type="transmembrane region" description="Helical" evidence="1">
    <location>
        <begin position="89"/>
        <end position="115"/>
    </location>
</feature>
<keyword evidence="1" id="KW-1133">Transmembrane helix</keyword>
<dbReference type="RefSeq" id="WP_289365007.1">
    <property type="nucleotide sequence ID" value="NZ_JAUCBP010000007.1"/>
</dbReference>
<accession>A0ABT7SX14</accession>
<evidence type="ECO:0008006" key="4">
    <source>
        <dbReference type="Google" id="ProtNLM"/>
    </source>
</evidence>
<feature type="transmembrane region" description="Helical" evidence="1">
    <location>
        <begin position="174"/>
        <end position="193"/>
    </location>
</feature>
<evidence type="ECO:0000313" key="3">
    <source>
        <dbReference type="Proteomes" id="UP001234343"/>
    </source>
</evidence>
<keyword evidence="3" id="KW-1185">Reference proteome</keyword>
<dbReference type="EMBL" id="JAUCBP010000007">
    <property type="protein sequence ID" value="MDM7860718.1"/>
    <property type="molecule type" value="Genomic_DNA"/>
</dbReference>